<dbReference type="Gene3D" id="1.25.40.20">
    <property type="entry name" value="Ankyrin repeat-containing domain"/>
    <property type="match status" value="1"/>
</dbReference>
<evidence type="ECO:0000256" key="3">
    <source>
        <dbReference type="PROSITE-ProRule" id="PRU00023"/>
    </source>
</evidence>
<keyword evidence="2 3" id="KW-0040">ANK repeat</keyword>
<gene>
    <name evidence="4" type="ORF">B9G39_27740</name>
</gene>
<keyword evidence="1" id="KW-0677">Repeat</keyword>
<reference evidence="4 5" key="1">
    <citation type="submission" date="2017-04" db="EMBL/GenBank/DDBJ databases">
        <title>Draft genome sequence of Zooshikella ganghwensis VG4 isolated from Red Sea sediments.</title>
        <authorList>
            <person name="Rehman Z."/>
            <person name="Alam I."/>
            <person name="Kamau A."/>
            <person name="Bajic V."/>
            <person name="Leiknes T."/>
        </authorList>
    </citation>
    <scope>NUCLEOTIDE SEQUENCE [LARGE SCALE GENOMIC DNA]</scope>
    <source>
        <strain evidence="4 5">VG4</strain>
    </source>
</reference>
<proteinExistence type="predicted"/>
<dbReference type="InterPro" id="IPR036770">
    <property type="entry name" value="Ankyrin_rpt-contain_sf"/>
</dbReference>
<dbReference type="SMART" id="SM00248">
    <property type="entry name" value="ANK"/>
    <property type="match status" value="1"/>
</dbReference>
<feature type="repeat" description="ANK" evidence="3">
    <location>
        <begin position="7"/>
        <end position="39"/>
    </location>
</feature>
<accession>A0A4P9VEW2</accession>
<dbReference type="InterPro" id="IPR002110">
    <property type="entry name" value="Ankyrin_rpt"/>
</dbReference>
<evidence type="ECO:0000256" key="1">
    <source>
        <dbReference type="ARBA" id="ARBA00022737"/>
    </source>
</evidence>
<evidence type="ECO:0000313" key="5">
    <source>
        <dbReference type="Proteomes" id="UP000257039"/>
    </source>
</evidence>
<evidence type="ECO:0000313" key="4">
    <source>
        <dbReference type="EMBL" id="RDH41593.1"/>
    </source>
</evidence>
<organism evidence="4 5">
    <name type="scientific">Zooshikella ganghwensis</name>
    <dbReference type="NCBI Taxonomy" id="202772"/>
    <lineage>
        <taxon>Bacteria</taxon>
        <taxon>Pseudomonadati</taxon>
        <taxon>Pseudomonadota</taxon>
        <taxon>Gammaproteobacteria</taxon>
        <taxon>Oceanospirillales</taxon>
        <taxon>Zooshikellaceae</taxon>
        <taxon>Zooshikella</taxon>
    </lineage>
</organism>
<dbReference type="Pfam" id="PF12796">
    <property type="entry name" value="Ank_2"/>
    <property type="match status" value="1"/>
</dbReference>
<dbReference type="PROSITE" id="PS50297">
    <property type="entry name" value="ANK_REP_REGION"/>
    <property type="match status" value="1"/>
</dbReference>
<comment type="caution">
    <text evidence="4">The sequence shown here is derived from an EMBL/GenBank/DDBJ whole genome shotgun (WGS) entry which is preliminary data.</text>
</comment>
<name>A0A4P9VEW2_9GAMM</name>
<evidence type="ECO:0000256" key="2">
    <source>
        <dbReference type="ARBA" id="ARBA00023043"/>
    </source>
</evidence>
<dbReference type="EMBL" id="NDXW01000007">
    <property type="protein sequence ID" value="RDH41593.1"/>
    <property type="molecule type" value="Genomic_DNA"/>
</dbReference>
<dbReference type="SUPFAM" id="SSF48403">
    <property type="entry name" value="Ankyrin repeat"/>
    <property type="match status" value="1"/>
</dbReference>
<dbReference type="PANTHER" id="PTHR24188">
    <property type="entry name" value="ANKYRIN REPEAT PROTEIN"/>
    <property type="match status" value="1"/>
</dbReference>
<dbReference type="PANTHER" id="PTHR24188:SF29">
    <property type="entry name" value="GH09064P"/>
    <property type="match status" value="1"/>
</dbReference>
<keyword evidence="5" id="KW-1185">Reference proteome</keyword>
<dbReference type="Proteomes" id="UP000257039">
    <property type="component" value="Unassembled WGS sequence"/>
</dbReference>
<sequence>MEAKDVNNWTPLLAASFIGRLEIVKLLVNQGANIQAKSVVGDTALIIAQRQGHDEIVEYLKSKM</sequence>
<protein>
    <submittedName>
        <fullName evidence="4">Ankyrin repeat domain-containing protein</fullName>
    </submittedName>
</protein>
<dbReference type="AlphaFoldDB" id="A0A4P9VEW2"/>
<dbReference type="RefSeq" id="WP_094789791.1">
    <property type="nucleotide sequence ID" value="NZ_NDXW01000007.1"/>
</dbReference>
<dbReference type="PROSITE" id="PS50088">
    <property type="entry name" value="ANK_REPEAT"/>
    <property type="match status" value="1"/>
</dbReference>